<dbReference type="PANTHER" id="PTHR37839:SF1">
    <property type="entry name" value="NA(+)-TRANSLOCATING NADH-QUINONE REDUCTASE SUBUNIT A"/>
    <property type="match status" value="1"/>
</dbReference>
<dbReference type="Proteomes" id="UP000325289">
    <property type="component" value="Unassembled WGS sequence"/>
</dbReference>
<protein>
    <submittedName>
        <fullName evidence="3">Na+-transporting NADH:ubiquinone oxidoreductase subunit A</fullName>
    </submittedName>
</protein>
<dbReference type="Pfam" id="PF05896">
    <property type="entry name" value="NQRA_N"/>
    <property type="match status" value="1"/>
</dbReference>
<feature type="domain" description="NqrA second alpha/beta" evidence="2">
    <location>
        <begin position="114"/>
        <end position="256"/>
    </location>
</feature>
<keyword evidence="4" id="KW-1185">Reference proteome</keyword>
<dbReference type="EMBL" id="FOMS01000003">
    <property type="protein sequence ID" value="SFD80119.1"/>
    <property type="molecule type" value="Genomic_DNA"/>
</dbReference>
<sequence>MRFPWSGAGLNPVFASPPEEAGVSEVRTDEAAICPPVGQSLHVTPLLQEGDSVARGAAVACLRHHPEVRFAAPVAGRVARISLLPGRKLSEIVLYSDPGDAAERHDTSATNNDAGLRRLMQAAGFWPRLRRRPFGGMPAPEEVPFAVVVMATDTRPGAPDPRAAIEGQEDAFAHGLEALAHLSQGPVIVCAPSDAAEGWHLLSDQRARVVPRGPRHPQGAAGICVHRLCPAGLDAPVWDLHAEDVAALGALLATGVLPMTRLVRIGGAALRTARTVRTHPGADLRELTQRLVVPGPHELISGSALDGRPARWLAPRHRQITVLPTSRDVRPTHWLTAALRRPGLGTPAIPTAALNQAFGAALPAAPFVRALGAGDDESAMRLGLLSLLEEDVALADYVLGEGGRLSAQLGAMLDRIRTEFAA</sequence>
<keyword evidence="3" id="KW-0830">Ubiquinone</keyword>
<dbReference type="OrthoDB" id="9774536at2"/>
<evidence type="ECO:0000313" key="4">
    <source>
        <dbReference type="Proteomes" id="UP000325289"/>
    </source>
</evidence>
<dbReference type="InterPro" id="IPR056147">
    <property type="entry name" value="NQRA_N"/>
</dbReference>
<organism evidence="3 4">
    <name type="scientific">Roseivivax sediminis</name>
    <dbReference type="NCBI Taxonomy" id="936889"/>
    <lineage>
        <taxon>Bacteria</taxon>
        <taxon>Pseudomonadati</taxon>
        <taxon>Pseudomonadota</taxon>
        <taxon>Alphaproteobacteria</taxon>
        <taxon>Rhodobacterales</taxon>
        <taxon>Roseobacteraceae</taxon>
        <taxon>Roseivivax</taxon>
    </lineage>
</organism>
<evidence type="ECO:0000259" key="2">
    <source>
        <dbReference type="Pfam" id="PF24836"/>
    </source>
</evidence>
<reference evidence="3 4" key="1">
    <citation type="submission" date="2016-10" db="EMBL/GenBank/DDBJ databases">
        <authorList>
            <person name="Varghese N."/>
            <person name="Submissions S."/>
        </authorList>
    </citation>
    <scope>NUCLEOTIDE SEQUENCE [LARGE SCALE GENOMIC DNA]</scope>
    <source>
        <strain evidence="4">YIM D21,KCTC 23444,ACCC 10710</strain>
    </source>
</reference>
<evidence type="ECO:0000259" key="1">
    <source>
        <dbReference type="Pfam" id="PF05896"/>
    </source>
</evidence>
<accession>A0A1I1VB53</accession>
<evidence type="ECO:0000313" key="3">
    <source>
        <dbReference type="EMBL" id="SFD80119.1"/>
    </source>
</evidence>
<dbReference type="PANTHER" id="PTHR37839">
    <property type="entry name" value="NA(+)-TRANSLOCATING NADH-QUINONE REDUCTASE SUBUNIT A"/>
    <property type="match status" value="1"/>
</dbReference>
<dbReference type="AlphaFoldDB" id="A0A1I1VB53"/>
<name>A0A1I1VB53_9RHOB</name>
<gene>
    <name evidence="3" type="ORF">SAMN04515678_10399</name>
</gene>
<proteinExistence type="predicted"/>
<dbReference type="GO" id="GO:0006814">
    <property type="term" value="P:sodium ion transport"/>
    <property type="evidence" value="ECO:0007669"/>
    <property type="project" value="InterPro"/>
</dbReference>
<dbReference type="RefSeq" id="WP_149755016.1">
    <property type="nucleotide sequence ID" value="NZ_FOMS01000003.1"/>
</dbReference>
<feature type="domain" description="NqrA N-terminal barrel-sandwich hybrid" evidence="1">
    <location>
        <begin position="16"/>
        <end position="94"/>
    </location>
</feature>
<dbReference type="GO" id="GO:0016655">
    <property type="term" value="F:oxidoreductase activity, acting on NAD(P)H, quinone or similar compound as acceptor"/>
    <property type="evidence" value="ECO:0007669"/>
    <property type="project" value="InterPro"/>
</dbReference>
<dbReference type="InterPro" id="IPR056148">
    <property type="entry name" value="NQRA_2nd"/>
</dbReference>
<dbReference type="Pfam" id="PF24836">
    <property type="entry name" value="NQRA_2nd"/>
    <property type="match status" value="1"/>
</dbReference>
<dbReference type="InterPro" id="IPR008703">
    <property type="entry name" value="NqrA"/>
</dbReference>